<keyword evidence="2" id="KW-1185">Reference proteome</keyword>
<evidence type="ECO:0000313" key="1">
    <source>
        <dbReference type="EMBL" id="WXG70405.1"/>
    </source>
</evidence>
<protein>
    <submittedName>
        <fullName evidence="1">Uncharacterized protein</fullName>
    </submittedName>
</protein>
<name>A0ABZ2PMS5_9NOCA</name>
<dbReference type="EMBL" id="CP147846">
    <property type="protein sequence ID" value="WXG70405.1"/>
    <property type="molecule type" value="Genomic_DNA"/>
</dbReference>
<accession>A0ABZ2PMS5</accession>
<organism evidence="1 2">
    <name type="scientific">Rhodococcus sovatensis</name>
    <dbReference type="NCBI Taxonomy" id="1805840"/>
    <lineage>
        <taxon>Bacteria</taxon>
        <taxon>Bacillati</taxon>
        <taxon>Actinomycetota</taxon>
        <taxon>Actinomycetes</taxon>
        <taxon>Mycobacteriales</taxon>
        <taxon>Nocardiaceae</taxon>
        <taxon>Rhodococcus</taxon>
    </lineage>
</organism>
<proteinExistence type="predicted"/>
<sequence length="59" mass="6617">MYIPSNLRCHDTGAGTLCAQRVTHRFGEAADPSEPQWVYYQCSADTEHVTGYVDRPVTD</sequence>
<gene>
    <name evidence="1" type="ORF">WDS16_07850</name>
</gene>
<dbReference type="RefSeq" id="WP_068380971.1">
    <property type="nucleotide sequence ID" value="NZ_CP147846.1"/>
</dbReference>
<reference evidence="1 2" key="1">
    <citation type="submission" date="2024-03" db="EMBL/GenBank/DDBJ databases">
        <title>Natural products discovery in diverse microorganisms through a two-stage MS feature dereplication strategy.</title>
        <authorList>
            <person name="Zhang R."/>
        </authorList>
    </citation>
    <scope>NUCLEOTIDE SEQUENCE [LARGE SCALE GENOMIC DNA]</scope>
    <source>
        <strain evidence="1 2">18930</strain>
    </source>
</reference>
<evidence type="ECO:0000313" key="2">
    <source>
        <dbReference type="Proteomes" id="UP001432000"/>
    </source>
</evidence>
<dbReference type="Proteomes" id="UP001432000">
    <property type="component" value="Chromosome"/>
</dbReference>